<protein>
    <submittedName>
        <fullName evidence="2">Uncharacterized protein</fullName>
    </submittedName>
</protein>
<dbReference type="EMBL" id="QLMJ01000001">
    <property type="protein sequence ID" value="RAK42928.1"/>
    <property type="molecule type" value="Genomic_DNA"/>
</dbReference>
<proteinExistence type="predicted"/>
<reference evidence="2 3" key="1">
    <citation type="submission" date="2018-06" db="EMBL/GenBank/DDBJ databases">
        <title>Genomic Encyclopedia of Type Strains, Phase III (KMG-III): the genomes of soil and plant-associated and newly described type strains.</title>
        <authorList>
            <person name="Whitman W."/>
        </authorList>
    </citation>
    <scope>NUCLEOTIDE SEQUENCE [LARGE SCALE GENOMIC DNA]</scope>
    <source>
        <strain evidence="2 3">CGMCC 4.7090</strain>
    </source>
</reference>
<dbReference type="AlphaFoldDB" id="A0A327ZQ42"/>
<gene>
    <name evidence="2" type="ORF">B0I29_10158</name>
</gene>
<dbReference type="RefSeq" id="WP_111646761.1">
    <property type="nucleotide sequence ID" value="NZ_JACHWI010000001.1"/>
</dbReference>
<sequence length="285" mass="30491">MAGGQSELDDVLVVIGHPWSDFEVPLTEWMSTGPGPRHGIRPESAKSRTTGEPLALTVIPVAYRNDRESRALIAAGAIVSPWRDVPWDVANWGVPPCEVRGPRPFDRAVADADRIDQLAAQVLRVLPAGSVDASSAQVVSAAVPDFGAAAPLMVRRLAAEARWADLDAIVQLAAAAGLADVAAVLCEVLESDARPPQPGHLVDALGRMQHPAAVDLLPGLIDQFVYAYQDLPGARRCIRALGAIGTGKARARLALAHLSWTDAPEPVRQWLAEESQVQDQQNPYR</sequence>
<keyword evidence="3" id="KW-1185">Reference proteome</keyword>
<evidence type="ECO:0000313" key="3">
    <source>
        <dbReference type="Proteomes" id="UP000249341"/>
    </source>
</evidence>
<evidence type="ECO:0000256" key="1">
    <source>
        <dbReference type="SAM" id="MobiDB-lite"/>
    </source>
</evidence>
<dbReference type="Proteomes" id="UP000249341">
    <property type="component" value="Unassembled WGS sequence"/>
</dbReference>
<accession>A0A327ZQ42</accession>
<feature type="region of interest" description="Disordered" evidence="1">
    <location>
        <begin position="30"/>
        <end position="49"/>
    </location>
</feature>
<name>A0A327ZQ42_9ACTN</name>
<dbReference type="OrthoDB" id="3854634at2"/>
<evidence type="ECO:0000313" key="2">
    <source>
        <dbReference type="EMBL" id="RAK42928.1"/>
    </source>
</evidence>
<organism evidence="2 3">
    <name type="scientific">Actinoplanes lutulentus</name>
    <dbReference type="NCBI Taxonomy" id="1287878"/>
    <lineage>
        <taxon>Bacteria</taxon>
        <taxon>Bacillati</taxon>
        <taxon>Actinomycetota</taxon>
        <taxon>Actinomycetes</taxon>
        <taxon>Micromonosporales</taxon>
        <taxon>Micromonosporaceae</taxon>
        <taxon>Actinoplanes</taxon>
    </lineage>
</organism>
<comment type="caution">
    <text evidence="2">The sequence shown here is derived from an EMBL/GenBank/DDBJ whole genome shotgun (WGS) entry which is preliminary data.</text>
</comment>